<evidence type="ECO:0000313" key="2">
    <source>
        <dbReference type="Proteomes" id="UP000265520"/>
    </source>
</evidence>
<protein>
    <submittedName>
        <fullName evidence="1">Envelope-like protein</fullName>
    </submittedName>
</protein>
<reference evidence="1 2" key="1">
    <citation type="journal article" date="2018" name="Front. Plant Sci.">
        <title>Red Clover (Trifolium pratense) and Zigzag Clover (T. medium) - A Picture of Genomic Similarities and Differences.</title>
        <authorList>
            <person name="Dluhosova J."/>
            <person name="Istvanek J."/>
            <person name="Nedelnik J."/>
            <person name="Repkova J."/>
        </authorList>
    </citation>
    <scope>NUCLEOTIDE SEQUENCE [LARGE SCALE GENOMIC DNA]</scope>
    <source>
        <strain evidence="2">cv. 10/8</strain>
        <tissue evidence="1">Leaf</tissue>
    </source>
</reference>
<organism evidence="1 2">
    <name type="scientific">Trifolium medium</name>
    <dbReference type="NCBI Taxonomy" id="97028"/>
    <lineage>
        <taxon>Eukaryota</taxon>
        <taxon>Viridiplantae</taxon>
        <taxon>Streptophyta</taxon>
        <taxon>Embryophyta</taxon>
        <taxon>Tracheophyta</taxon>
        <taxon>Spermatophyta</taxon>
        <taxon>Magnoliopsida</taxon>
        <taxon>eudicotyledons</taxon>
        <taxon>Gunneridae</taxon>
        <taxon>Pentapetalae</taxon>
        <taxon>rosids</taxon>
        <taxon>fabids</taxon>
        <taxon>Fabales</taxon>
        <taxon>Fabaceae</taxon>
        <taxon>Papilionoideae</taxon>
        <taxon>50 kb inversion clade</taxon>
        <taxon>NPAAA clade</taxon>
        <taxon>Hologalegina</taxon>
        <taxon>IRL clade</taxon>
        <taxon>Trifolieae</taxon>
        <taxon>Trifolium</taxon>
    </lineage>
</organism>
<dbReference type="AlphaFoldDB" id="A0A392QV11"/>
<evidence type="ECO:0000313" key="1">
    <source>
        <dbReference type="EMBL" id="MCI28211.1"/>
    </source>
</evidence>
<accession>A0A392QV11</accession>
<proteinExistence type="predicted"/>
<name>A0A392QV11_9FABA</name>
<comment type="caution">
    <text evidence="1">The sequence shown here is derived from an EMBL/GenBank/DDBJ whole genome shotgun (WGS) entry which is preliminary data.</text>
</comment>
<keyword evidence="2" id="KW-1185">Reference proteome</keyword>
<dbReference type="EMBL" id="LXQA010164222">
    <property type="protein sequence ID" value="MCI28211.1"/>
    <property type="molecule type" value="Genomic_DNA"/>
</dbReference>
<feature type="non-terminal residue" evidence="1">
    <location>
        <position position="41"/>
    </location>
</feature>
<dbReference type="Proteomes" id="UP000265520">
    <property type="component" value="Unassembled WGS sequence"/>
</dbReference>
<sequence length="41" mass="4624">MKTWPKKQKVPAVKFSQKYAILNRIGAANRVPTRHSSDVAT</sequence>